<sequence length="49" mass="5337">MWNNFLITLSIMGKGMVGIFTVIIIISLVVALMGRLGAGKKDDENKAEK</sequence>
<accession>A0A3E3HYK9</accession>
<keyword evidence="1" id="KW-0472">Membrane</keyword>
<comment type="caution">
    <text evidence="2">The sequence shown here is derived from an EMBL/GenBank/DDBJ whole genome shotgun (WGS) entry which is preliminary data.</text>
</comment>
<proteinExistence type="predicted"/>
<name>A0A3E3HYK9_9FIRM</name>
<evidence type="ECO:0000313" key="3">
    <source>
        <dbReference type="Proteomes" id="UP000260812"/>
    </source>
</evidence>
<dbReference type="Proteomes" id="UP000260812">
    <property type="component" value="Unassembled WGS sequence"/>
</dbReference>
<organism evidence="2 3">
    <name type="scientific">Eisenbergiella massiliensis</name>
    <dbReference type="NCBI Taxonomy" id="1720294"/>
    <lineage>
        <taxon>Bacteria</taxon>
        <taxon>Bacillati</taxon>
        <taxon>Bacillota</taxon>
        <taxon>Clostridia</taxon>
        <taxon>Lachnospirales</taxon>
        <taxon>Lachnospiraceae</taxon>
        <taxon>Eisenbergiella</taxon>
    </lineage>
</organism>
<protein>
    <recommendedName>
        <fullName evidence="4">Oxaloacetate decarboxylase</fullName>
    </recommendedName>
</protein>
<keyword evidence="1" id="KW-1133">Transmembrane helix</keyword>
<dbReference type="AlphaFoldDB" id="A0A3E3HYK9"/>
<evidence type="ECO:0000313" key="2">
    <source>
        <dbReference type="EMBL" id="RGE56934.1"/>
    </source>
</evidence>
<keyword evidence="3" id="KW-1185">Reference proteome</keyword>
<evidence type="ECO:0008006" key="4">
    <source>
        <dbReference type="Google" id="ProtNLM"/>
    </source>
</evidence>
<keyword evidence="1" id="KW-0812">Transmembrane</keyword>
<reference evidence="2" key="1">
    <citation type="submission" date="2018-08" db="EMBL/GenBank/DDBJ databases">
        <title>A genome reference for cultivated species of the human gut microbiota.</title>
        <authorList>
            <person name="Zou Y."/>
            <person name="Xue W."/>
            <person name="Luo G."/>
        </authorList>
    </citation>
    <scope>NUCLEOTIDE SEQUENCE [LARGE SCALE GENOMIC DNA]</scope>
    <source>
        <strain evidence="2">TF05-5AC</strain>
    </source>
</reference>
<evidence type="ECO:0000256" key="1">
    <source>
        <dbReference type="SAM" id="Phobius"/>
    </source>
</evidence>
<dbReference type="GeneID" id="97989341"/>
<gene>
    <name evidence="2" type="ORF">DXC51_21365</name>
</gene>
<dbReference type="RefSeq" id="WP_117545376.1">
    <property type="nucleotide sequence ID" value="NZ_QVLV01000019.1"/>
</dbReference>
<feature type="transmembrane region" description="Helical" evidence="1">
    <location>
        <begin position="6"/>
        <end position="32"/>
    </location>
</feature>
<dbReference type="EMBL" id="QVLV01000019">
    <property type="protein sequence ID" value="RGE56934.1"/>
    <property type="molecule type" value="Genomic_DNA"/>
</dbReference>